<feature type="compositionally biased region" description="Pro residues" evidence="1">
    <location>
        <begin position="259"/>
        <end position="272"/>
    </location>
</feature>
<keyword evidence="2" id="KW-0732">Signal</keyword>
<feature type="compositionally biased region" description="Low complexity" evidence="1">
    <location>
        <begin position="201"/>
        <end position="216"/>
    </location>
</feature>
<gene>
    <name evidence="4" type="ORF">SHKM778_51870</name>
</gene>
<evidence type="ECO:0000256" key="2">
    <source>
        <dbReference type="SAM" id="SignalP"/>
    </source>
</evidence>
<feature type="compositionally biased region" description="Polar residues" evidence="1">
    <location>
        <begin position="43"/>
        <end position="55"/>
    </location>
</feature>
<feature type="signal peptide" evidence="2">
    <location>
        <begin position="1"/>
        <end position="23"/>
    </location>
</feature>
<name>A0AAT9HN91_9ACTN</name>
<feature type="region of interest" description="Disordered" evidence="1">
    <location>
        <begin position="37"/>
        <end position="69"/>
    </location>
</feature>
<evidence type="ECO:0000259" key="3">
    <source>
        <dbReference type="PROSITE" id="PS50022"/>
    </source>
</evidence>
<dbReference type="AlphaFoldDB" id="A0AAT9HN91"/>
<dbReference type="EMBL" id="AP035768">
    <property type="protein sequence ID" value="BFO18799.1"/>
    <property type="molecule type" value="Genomic_DNA"/>
</dbReference>
<sequence length="272" mass="27677">MRQMKHSSRLRRGALGTALAATAALVTLPAAQAPAAAAETPLSQGRTATASSAENAGTPASGAVDGDLGTRWSSAASDDQWLQVDLGATASVSRVVLNWEAAHGKDYKIQFSGNGSTWTDARTVTGSDGGVDTVDVSGQARYVRMQGLDRATEWGYSLWEFQVFGTNGSGPAGCGTANAAQGRPASASSTENAGTPPPPRSTVTPAPAGRARPPTRSGCASTWAPYASCAGWTSTGRPPTARTSGSRRPPTDRTGRPSSPSPGRPGAGPPTR</sequence>
<dbReference type="SUPFAM" id="SSF49785">
    <property type="entry name" value="Galactose-binding domain-like"/>
    <property type="match status" value="1"/>
</dbReference>
<dbReference type="InterPro" id="IPR008979">
    <property type="entry name" value="Galactose-bd-like_sf"/>
</dbReference>
<evidence type="ECO:0000313" key="4">
    <source>
        <dbReference type="EMBL" id="BFO18799.1"/>
    </source>
</evidence>
<feature type="region of interest" description="Disordered" evidence="1">
    <location>
        <begin position="174"/>
        <end position="272"/>
    </location>
</feature>
<feature type="domain" description="F5/8 type C" evidence="3">
    <location>
        <begin position="30"/>
        <end position="166"/>
    </location>
</feature>
<organism evidence="4">
    <name type="scientific">Streptomyces haneummycinicus</name>
    <dbReference type="NCBI Taxonomy" id="3074435"/>
    <lineage>
        <taxon>Bacteria</taxon>
        <taxon>Bacillati</taxon>
        <taxon>Actinomycetota</taxon>
        <taxon>Actinomycetes</taxon>
        <taxon>Kitasatosporales</taxon>
        <taxon>Streptomycetaceae</taxon>
        <taxon>Streptomyces</taxon>
    </lineage>
</organism>
<evidence type="ECO:0000256" key="1">
    <source>
        <dbReference type="SAM" id="MobiDB-lite"/>
    </source>
</evidence>
<dbReference type="InterPro" id="IPR006311">
    <property type="entry name" value="TAT_signal"/>
</dbReference>
<dbReference type="PROSITE" id="PS51318">
    <property type="entry name" value="TAT"/>
    <property type="match status" value="1"/>
</dbReference>
<dbReference type="PROSITE" id="PS50022">
    <property type="entry name" value="FA58C_3"/>
    <property type="match status" value="1"/>
</dbReference>
<accession>A0AAT9HN91</accession>
<reference evidence="4" key="2">
    <citation type="submission" date="2024-07" db="EMBL/GenBank/DDBJ databases">
        <title>Streptomyces haneummycinica sp. nov., a new antibiotic-producing actinobacterium isolated from marine sediment.</title>
        <authorList>
            <person name="Uemura M."/>
            <person name="Hamada M."/>
            <person name="Hirano S."/>
            <person name="Kobayashi K."/>
            <person name="Ohshiro T."/>
            <person name="Kobayashi T."/>
            <person name="Terahara T."/>
        </authorList>
    </citation>
    <scope>NUCLEOTIDE SEQUENCE</scope>
    <source>
        <strain evidence="4">KM77-8</strain>
    </source>
</reference>
<dbReference type="InterPro" id="IPR000421">
    <property type="entry name" value="FA58C"/>
</dbReference>
<dbReference type="Pfam" id="PF00754">
    <property type="entry name" value="F5_F8_type_C"/>
    <property type="match status" value="1"/>
</dbReference>
<dbReference type="Gene3D" id="2.60.120.260">
    <property type="entry name" value="Galactose-binding domain-like"/>
    <property type="match status" value="1"/>
</dbReference>
<protein>
    <recommendedName>
        <fullName evidence="3">F5/8 type C domain-containing protein</fullName>
    </recommendedName>
</protein>
<reference evidence="4" key="1">
    <citation type="submission" date="2024-06" db="EMBL/GenBank/DDBJ databases">
        <authorList>
            <consortium name="consrtm"/>
            <person name="Uemura M."/>
            <person name="Terahara T."/>
        </authorList>
    </citation>
    <scope>NUCLEOTIDE SEQUENCE</scope>
    <source>
        <strain evidence="4">KM77-8</strain>
    </source>
</reference>
<proteinExistence type="predicted"/>
<feature type="chain" id="PRO_5043781487" description="F5/8 type C domain-containing protein" evidence="2">
    <location>
        <begin position="24"/>
        <end position="272"/>
    </location>
</feature>
<feature type="compositionally biased region" description="Polar residues" evidence="1">
    <location>
        <begin position="231"/>
        <end position="244"/>
    </location>
</feature>